<gene>
    <name evidence="1" type="ORF">NIES37_62830</name>
</gene>
<accession>A0A1Z4N971</accession>
<keyword evidence="2" id="KW-1185">Reference proteome</keyword>
<reference evidence="1 2" key="1">
    <citation type="submission" date="2017-06" db="EMBL/GenBank/DDBJ databases">
        <title>Genome sequencing of cyanobaciteial culture collection at National Institute for Environmental Studies (NIES).</title>
        <authorList>
            <person name="Hirose Y."/>
            <person name="Shimura Y."/>
            <person name="Fujisawa T."/>
            <person name="Nakamura Y."/>
            <person name="Kawachi M."/>
        </authorList>
    </citation>
    <scope>NUCLEOTIDE SEQUENCE [LARGE SCALE GENOMIC DNA]</scope>
    <source>
        <strain evidence="1 2">NIES-37</strain>
    </source>
</reference>
<dbReference type="Proteomes" id="UP000218785">
    <property type="component" value="Chromosome"/>
</dbReference>
<evidence type="ECO:0000313" key="1">
    <source>
        <dbReference type="EMBL" id="BAZ02271.1"/>
    </source>
</evidence>
<dbReference type="KEGG" id="ttq:NIES37_62830"/>
<sequence>MINIVIFCKNLIHTNSNNVFDKSMYSRGQGSALPLQSVAFFFQIGITCRRLKMYQFFLQARTENSSHEKLLPLCIEKG</sequence>
<name>A0A1Z4N971_9CYAN</name>
<dbReference type="AlphaFoldDB" id="A0A1Z4N971"/>
<organism evidence="1 2">
    <name type="scientific">Tolypothrix tenuis PCC 7101</name>
    <dbReference type="NCBI Taxonomy" id="231146"/>
    <lineage>
        <taxon>Bacteria</taxon>
        <taxon>Bacillati</taxon>
        <taxon>Cyanobacteriota</taxon>
        <taxon>Cyanophyceae</taxon>
        <taxon>Nostocales</taxon>
        <taxon>Tolypothrichaceae</taxon>
        <taxon>Tolypothrix</taxon>
    </lineage>
</organism>
<evidence type="ECO:0000313" key="2">
    <source>
        <dbReference type="Proteomes" id="UP000218785"/>
    </source>
</evidence>
<dbReference type="EMBL" id="AP018248">
    <property type="protein sequence ID" value="BAZ02271.1"/>
    <property type="molecule type" value="Genomic_DNA"/>
</dbReference>
<protein>
    <submittedName>
        <fullName evidence="1">Uncharacterized protein</fullName>
    </submittedName>
</protein>
<proteinExistence type="predicted"/>